<proteinExistence type="predicted"/>
<dbReference type="EMBL" id="JAHRID010000012">
    <property type="protein sequence ID" value="MBV2131122.1"/>
    <property type="molecule type" value="Genomic_DNA"/>
</dbReference>
<evidence type="ECO:0000256" key="1">
    <source>
        <dbReference type="SAM" id="SignalP"/>
    </source>
</evidence>
<dbReference type="RefSeq" id="WP_217671421.1">
    <property type="nucleotide sequence ID" value="NZ_JAHRID010000012.1"/>
</dbReference>
<gene>
    <name evidence="2" type="ORF">KQY15_18630</name>
</gene>
<comment type="caution">
    <text evidence="2">The sequence shown here is derived from an EMBL/GenBank/DDBJ whole genome shotgun (WGS) entry which is preliminary data.</text>
</comment>
<feature type="chain" id="PRO_5045049921" evidence="1">
    <location>
        <begin position="24"/>
        <end position="235"/>
    </location>
</feature>
<sequence length="235" mass="26893">MKINNLVIFCVLFICCCFNNLQAAESSTKCPAGPALANTAPIGWGDSVYYADHYCIMSKRPGKGQTANLISSEQANGVTSRYFNAFKTLQADRERVIFIDTFIQSFSRLAWLTVTPNREGFSDLTITAQRYGVDSDSKTKHYYLRLNLFQGMHNKLLPILDNYVFNERTETKVPQHISEQVNHVIFGNNADKTENISYFLEQRLPSTNTIRQWDDTQSPQWEDDIDYQECAEEQA</sequence>
<organism evidence="2 3">
    <name type="scientific">Arsukibacterium indicum</name>
    <dbReference type="NCBI Taxonomy" id="2848612"/>
    <lineage>
        <taxon>Bacteria</taxon>
        <taxon>Pseudomonadati</taxon>
        <taxon>Pseudomonadota</taxon>
        <taxon>Gammaproteobacteria</taxon>
        <taxon>Chromatiales</taxon>
        <taxon>Chromatiaceae</taxon>
        <taxon>Arsukibacterium</taxon>
    </lineage>
</organism>
<dbReference type="Proteomes" id="UP000704611">
    <property type="component" value="Unassembled WGS sequence"/>
</dbReference>
<feature type="signal peptide" evidence="1">
    <location>
        <begin position="1"/>
        <end position="23"/>
    </location>
</feature>
<keyword evidence="3" id="KW-1185">Reference proteome</keyword>
<name>A0ABS6MQN4_9GAMM</name>
<keyword evidence="1" id="KW-0732">Signal</keyword>
<reference evidence="2 3" key="1">
    <citation type="submission" date="2021-06" db="EMBL/GenBank/DDBJ databases">
        <title>Rheinheimera indica sp. nov., isolated from deep-sea sediment.</title>
        <authorList>
            <person name="Wang Z."/>
            <person name="Zhang X.-Y."/>
        </authorList>
    </citation>
    <scope>NUCLEOTIDE SEQUENCE [LARGE SCALE GENOMIC DNA]</scope>
    <source>
        <strain evidence="2 3">SM2107</strain>
    </source>
</reference>
<evidence type="ECO:0000313" key="3">
    <source>
        <dbReference type="Proteomes" id="UP000704611"/>
    </source>
</evidence>
<protein>
    <submittedName>
        <fullName evidence="2">Uncharacterized protein</fullName>
    </submittedName>
</protein>
<accession>A0ABS6MQN4</accession>
<evidence type="ECO:0000313" key="2">
    <source>
        <dbReference type="EMBL" id="MBV2131122.1"/>
    </source>
</evidence>